<evidence type="ECO:0000256" key="3">
    <source>
        <dbReference type="ARBA" id="ARBA00023125"/>
    </source>
</evidence>
<dbReference type="Gene3D" id="1.10.10.10">
    <property type="entry name" value="Winged helix-like DNA-binding domain superfamily/Winged helix DNA-binding domain"/>
    <property type="match status" value="1"/>
</dbReference>
<protein>
    <submittedName>
        <fullName evidence="6">LysR type regulator</fullName>
    </submittedName>
</protein>
<evidence type="ECO:0000256" key="2">
    <source>
        <dbReference type="ARBA" id="ARBA00023015"/>
    </source>
</evidence>
<dbReference type="InterPro" id="IPR000847">
    <property type="entry name" value="LysR_HTH_N"/>
</dbReference>
<dbReference type="SUPFAM" id="SSF53850">
    <property type="entry name" value="Periplasmic binding protein-like II"/>
    <property type="match status" value="1"/>
</dbReference>
<name>A0A0K0PM17_9BURK</name>
<dbReference type="InterPro" id="IPR050950">
    <property type="entry name" value="HTH-type_LysR_regulators"/>
</dbReference>
<dbReference type="Gene3D" id="3.40.190.290">
    <property type="match status" value="1"/>
</dbReference>
<evidence type="ECO:0000256" key="1">
    <source>
        <dbReference type="ARBA" id="ARBA00009437"/>
    </source>
</evidence>
<dbReference type="EMBL" id="KT033703">
    <property type="protein sequence ID" value="AKQ44167.1"/>
    <property type="molecule type" value="Genomic_DNA"/>
</dbReference>
<dbReference type="GO" id="GO:0003700">
    <property type="term" value="F:DNA-binding transcription factor activity"/>
    <property type="evidence" value="ECO:0007669"/>
    <property type="project" value="InterPro"/>
</dbReference>
<evidence type="ECO:0000256" key="4">
    <source>
        <dbReference type="ARBA" id="ARBA00023163"/>
    </source>
</evidence>
<dbReference type="AlphaFoldDB" id="A0A0K0PM17"/>
<proteinExistence type="inferred from homology"/>
<dbReference type="SUPFAM" id="SSF46785">
    <property type="entry name" value="Winged helix' DNA-binding domain"/>
    <property type="match status" value="1"/>
</dbReference>
<keyword evidence="4" id="KW-0804">Transcription</keyword>
<gene>
    <name evidence="6" type="primary">onbR1</name>
</gene>
<dbReference type="PANTHER" id="PTHR30419">
    <property type="entry name" value="HTH-TYPE TRANSCRIPTIONAL REGULATOR YBHD"/>
    <property type="match status" value="1"/>
</dbReference>
<dbReference type="PANTHER" id="PTHR30419:SF8">
    <property type="entry name" value="NITROGEN ASSIMILATION TRANSCRIPTIONAL ACTIVATOR-RELATED"/>
    <property type="match status" value="1"/>
</dbReference>
<dbReference type="InterPro" id="IPR005119">
    <property type="entry name" value="LysR_subst-bd"/>
</dbReference>
<dbReference type="InterPro" id="IPR036390">
    <property type="entry name" value="WH_DNA-bd_sf"/>
</dbReference>
<dbReference type="GO" id="GO:0003677">
    <property type="term" value="F:DNA binding"/>
    <property type="evidence" value="ECO:0007669"/>
    <property type="project" value="UniProtKB-KW"/>
</dbReference>
<dbReference type="InterPro" id="IPR036388">
    <property type="entry name" value="WH-like_DNA-bd_sf"/>
</dbReference>
<reference evidence="6" key="1">
    <citation type="journal article" date="2016" name="Appl. Environ. Microbiol.">
        <title>Degradation Pathways of 2- and 4-Nitrobenzoates in Cupriavidus sp. Strain ST-14 and Construction of a Recombinant Strain, ST-14::3NBA, Capable of Degrading 3-Nitrobenzoate.</title>
        <authorList>
            <person name="Basu S."/>
            <person name="Pal Chowdhury P."/>
            <person name="Deb S."/>
            <person name="Dutta T.K."/>
        </authorList>
    </citation>
    <scope>NUCLEOTIDE SEQUENCE</scope>
    <source>
        <strain evidence="6">ST-14</strain>
    </source>
</reference>
<dbReference type="Pfam" id="PF00126">
    <property type="entry name" value="HTH_1"/>
    <property type="match status" value="1"/>
</dbReference>
<accession>A0A0K0PM17</accession>
<feature type="domain" description="HTH lysR-type" evidence="5">
    <location>
        <begin position="15"/>
        <end position="72"/>
    </location>
</feature>
<sequence>MHIHPLTQIRLSRNLKLSQLLVFDRVIETGSILHAANDMGLTQPAVTKIIQELEGCVDGTLFARSNRGVVPTELGLVLARRVKSLLAEFRYMTEELDQFRFGTAGRVVVGTMIAASAHLLPSTIARLKERAPNIIVTVREGPTAQLFPALATGEVDIVVGRLPELELPISDAFPLAHQVLFEDLLDVVVGSANDAVGQSVTSLHELDRHPWILPTPDSPLRYAVERMFRNAGIELPRDLVESMSVLTNLGLLLTTNRIAVMPRVAARQFVQAGLLRTLSIPELGAFGTVGYSVRANKALTPACEVFIECLKEVSGTDRTS</sequence>
<keyword evidence="2" id="KW-0805">Transcription regulation</keyword>
<organism evidence="6">
    <name type="scientific">Cupriavidus sp. ST-14</name>
    <dbReference type="NCBI Taxonomy" id="1662009"/>
    <lineage>
        <taxon>Bacteria</taxon>
        <taxon>Pseudomonadati</taxon>
        <taxon>Pseudomonadota</taxon>
        <taxon>Betaproteobacteria</taxon>
        <taxon>Burkholderiales</taxon>
        <taxon>Burkholderiaceae</taxon>
        <taxon>Cupriavidus</taxon>
    </lineage>
</organism>
<dbReference type="Pfam" id="PF03466">
    <property type="entry name" value="LysR_substrate"/>
    <property type="match status" value="1"/>
</dbReference>
<keyword evidence="3" id="KW-0238">DNA-binding</keyword>
<dbReference type="PROSITE" id="PS50931">
    <property type="entry name" value="HTH_LYSR"/>
    <property type="match status" value="1"/>
</dbReference>
<comment type="similarity">
    <text evidence="1">Belongs to the LysR transcriptional regulatory family.</text>
</comment>
<dbReference type="GO" id="GO:0005829">
    <property type="term" value="C:cytosol"/>
    <property type="evidence" value="ECO:0007669"/>
    <property type="project" value="TreeGrafter"/>
</dbReference>
<evidence type="ECO:0000313" key="6">
    <source>
        <dbReference type="EMBL" id="AKQ44167.1"/>
    </source>
</evidence>
<evidence type="ECO:0000259" key="5">
    <source>
        <dbReference type="PROSITE" id="PS50931"/>
    </source>
</evidence>
<dbReference type="SMR" id="A0A0K0PM17"/>